<dbReference type="GeneID" id="65108493"/>
<dbReference type="PANTHER" id="PTHR37813">
    <property type="entry name" value="FELS-2 PROPHAGE PROTEIN"/>
    <property type="match status" value="1"/>
</dbReference>
<name>A0A7G1GM33_9CAUD</name>
<keyword evidence="1" id="KW-1245">Viral tail assembly</keyword>
<keyword evidence="3" id="KW-0175">Coiled coil</keyword>
<dbReference type="Pfam" id="PF10145">
    <property type="entry name" value="PhageMin_Tail"/>
    <property type="match status" value="1"/>
</dbReference>
<evidence type="ECO:0000256" key="4">
    <source>
        <dbReference type="SAM" id="Phobius"/>
    </source>
</evidence>
<feature type="coiled-coil region" evidence="3">
    <location>
        <begin position="30"/>
        <end position="84"/>
    </location>
</feature>
<dbReference type="NCBIfam" id="TIGR01760">
    <property type="entry name" value="tape_meas_TP901"/>
    <property type="match status" value="1"/>
</dbReference>
<feature type="domain" description="Phage tail tape measure protein" evidence="5">
    <location>
        <begin position="244"/>
        <end position="448"/>
    </location>
</feature>
<keyword evidence="4" id="KW-1133">Transmembrane helix</keyword>
<feature type="transmembrane region" description="Helical" evidence="4">
    <location>
        <begin position="634"/>
        <end position="656"/>
    </location>
</feature>
<protein>
    <submittedName>
        <fullName evidence="6">Tail tape measure protein (T)</fullName>
    </submittedName>
</protein>
<accession>A0A7G1GM33</accession>
<sequence length="845" mass="88546">MANGNDLKLRVLFDMVDGATKPLRNILNGNKGLAKSLKESREELGKLQRSQKDVAAFREMRVGLNGAKRDMQGAQSRVAELARTIGSTDTPTKKMVAEFERAKRSAAQLTAEHGKQADKVRALRDRLSAAGIDTRNLSQHERDLRSSMAATIGVMTTQQNKLADLTARTKRLSEAREKMNKTKELAGSMAGTGAKMMAGGAVIGAATLVPVAAYAQAEDSATQLASALMRAGGTVPPEFEKINTLAMKLGDRLPGTTADFQDMMTMLTRQGISAQAILGGMGEATAYLGVQLKKTPAEAAEFTAKLQDATRTTEKDMLSLTDVIQKAFMLGVDDNNMLNGFAKLGPAMDTIKQKGLEGAKALAPLLVMADQSGMEGSAAGNAYRKVFQLGMDSKKVAKANKQLAPANQLNFTDGKGEFGGLDKMFAQFEKLKGLTTQKRLGVMKEIFGDDAETLQVISLMIEKGKAGYDEVQGKMAAQASMQERVNKQLGTLKNLWEAAGGTFTNGLVAFGEAIAPEIKGVVEWLGDMSQRMGQWARDNPNLANGLMKVAAVIAIVMTVIGGLLVVLAAVLAPIGAIAFAFSALGAIGFATVGIFAGVAVGIVAAIAAIGVAIYTYWEPIKAFFSGLWSQVQQAFAGGLAGIGALIVNWSPLGLFYQAFAAVMQYFGIDMPAKFSEFGGNLIAGLVNGITSGLGAVQAAITNVASNTVGWFKEKLGIHSPSRVFGELGGFITQGAALGMEGEQGRIAKAAVGLATLAATSFAAQGATAADTAAGGPGVSFDTRPALQARQAAGNAAGAASSAAGGDQYHFHIAGNDPKAIRAEIEAVLQQIERKKASRVSSRLTD</sequence>
<evidence type="ECO:0000256" key="2">
    <source>
        <dbReference type="ARBA" id="ARBA00022612"/>
    </source>
</evidence>
<evidence type="ECO:0000256" key="3">
    <source>
        <dbReference type="SAM" id="Coils"/>
    </source>
</evidence>
<evidence type="ECO:0000256" key="1">
    <source>
        <dbReference type="ARBA" id="ARBA00022465"/>
    </source>
</evidence>
<dbReference type="KEGG" id="vg:65108493"/>
<dbReference type="GO" id="GO:0098003">
    <property type="term" value="P:viral tail assembly"/>
    <property type="evidence" value="ECO:0007669"/>
    <property type="project" value="UniProtKB-KW"/>
</dbReference>
<dbReference type="Proteomes" id="UP000516002">
    <property type="component" value="Segment"/>
</dbReference>
<reference evidence="6 7" key="1">
    <citation type="submission" date="2020-02" db="EMBL/GenBank/DDBJ databases">
        <title>Complete genomic sequence of a novel lytic phytopathogenic Burkholderia phage isolated from fallen leaf compost.</title>
        <authorList>
            <person name="Sasaki R."/>
            <person name="Miyashita S."/>
            <person name="Ando S."/>
            <person name="Ito K."/>
            <person name="Tada C."/>
            <person name="Fukuhara T."/>
            <person name="Kormelink R."/>
            <person name="Takahashi H."/>
        </authorList>
    </citation>
    <scope>NUCLEOTIDE SEQUENCE [LARGE SCALE GENOMIC DNA]</scope>
    <source>
        <strain evidence="6 7">FLC5</strain>
    </source>
</reference>
<keyword evidence="4" id="KW-0812">Transmembrane</keyword>
<dbReference type="PANTHER" id="PTHR37813:SF1">
    <property type="entry name" value="FELS-2 PROPHAGE PROTEIN"/>
    <property type="match status" value="1"/>
</dbReference>
<dbReference type="EMBL" id="LC528882">
    <property type="protein sequence ID" value="BCB23190.1"/>
    <property type="molecule type" value="Genomic_DNA"/>
</dbReference>
<feature type="transmembrane region" description="Helical" evidence="4">
    <location>
        <begin position="549"/>
        <end position="572"/>
    </location>
</feature>
<dbReference type="InterPro" id="IPR010090">
    <property type="entry name" value="Phage_tape_meas"/>
</dbReference>
<dbReference type="RefSeq" id="YP_010091008.1">
    <property type="nucleotide sequence ID" value="NC_055722.1"/>
</dbReference>
<evidence type="ECO:0000313" key="7">
    <source>
        <dbReference type="Proteomes" id="UP000516002"/>
    </source>
</evidence>
<proteinExistence type="predicted"/>
<feature type="transmembrane region" description="Helical" evidence="4">
    <location>
        <begin position="584"/>
        <end position="614"/>
    </location>
</feature>
<keyword evidence="2" id="KW-1188">Viral release from host cell</keyword>
<organism evidence="6 7">
    <name type="scientific">Burkholderia phage FLC5</name>
    <dbReference type="NCBI Taxonomy" id="2716322"/>
    <lineage>
        <taxon>Viruses</taxon>
        <taxon>Duplodnaviria</taxon>
        <taxon>Heunggongvirae</taxon>
        <taxon>Uroviricota</taxon>
        <taxon>Caudoviricetes</taxon>
        <taxon>Peduoviridae</taxon>
        <taxon>Kisquattuordecimvirus</taxon>
        <taxon>Kisquattuordecimvirus FLC5</taxon>
    </lineage>
</organism>
<keyword evidence="7" id="KW-1185">Reference proteome</keyword>
<keyword evidence="4" id="KW-0472">Membrane</keyword>
<evidence type="ECO:0000259" key="5">
    <source>
        <dbReference type="Pfam" id="PF10145"/>
    </source>
</evidence>
<evidence type="ECO:0000313" key="6">
    <source>
        <dbReference type="EMBL" id="BCB23190.1"/>
    </source>
</evidence>
<gene>
    <name evidence="6" type="primary">ORF18</name>
</gene>